<evidence type="ECO:0000313" key="1">
    <source>
        <dbReference type="EMBL" id="QHN77939.1"/>
    </source>
</evidence>
<dbReference type="AlphaFoldDB" id="A0A6B9V922"/>
<gene>
    <name evidence="1" type="ORF">DS421_19g657170</name>
</gene>
<dbReference type="Proteomes" id="UP000464620">
    <property type="component" value="Chromosome B09"/>
</dbReference>
<accession>A0A6B9V922</accession>
<protein>
    <submittedName>
        <fullName evidence="1">Uncharacterized protein</fullName>
    </submittedName>
</protein>
<reference evidence="1 2" key="1">
    <citation type="submission" date="2020-01" db="EMBL/GenBank/DDBJ databases">
        <title>Genome sequence of Arachis hypogaea, cultivar Shitouqi.</title>
        <authorList>
            <person name="Zhuang W."/>
            <person name="Chen H."/>
            <person name="Varshney R."/>
            <person name="Wang D."/>
            <person name="Ming R."/>
        </authorList>
    </citation>
    <scope>NUCLEOTIDE SEQUENCE [LARGE SCALE GENOMIC DNA]</scope>
    <source>
        <tissue evidence="1">Young leaf</tissue>
    </source>
</reference>
<sequence length="122" mass="12929">MHWRATPGCSSGTPSLQVPSAPSLDCCTSVPCHAAQVACPWICELFKIGVPRLGSQVVRPSDFLGLACHAFDIKWHAILKVLLGMVSWRATPLCSSGTPIVVDGSGMPRPAWPATPLLCPPL</sequence>
<evidence type="ECO:0000313" key="2">
    <source>
        <dbReference type="Proteomes" id="UP000464620"/>
    </source>
</evidence>
<name>A0A6B9V922_ARAHY</name>
<dbReference type="EMBL" id="CP031001">
    <property type="protein sequence ID" value="QHN77939.1"/>
    <property type="molecule type" value="Genomic_DNA"/>
</dbReference>
<proteinExistence type="predicted"/>
<organism evidence="1 2">
    <name type="scientific">Arachis hypogaea</name>
    <name type="common">Peanut</name>
    <dbReference type="NCBI Taxonomy" id="3818"/>
    <lineage>
        <taxon>Eukaryota</taxon>
        <taxon>Viridiplantae</taxon>
        <taxon>Streptophyta</taxon>
        <taxon>Embryophyta</taxon>
        <taxon>Tracheophyta</taxon>
        <taxon>Spermatophyta</taxon>
        <taxon>Magnoliopsida</taxon>
        <taxon>eudicotyledons</taxon>
        <taxon>Gunneridae</taxon>
        <taxon>Pentapetalae</taxon>
        <taxon>rosids</taxon>
        <taxon>fabids</taxon>
        <taxon>Fabales</taxon>
        <taxon>Fabaceae</taxon>
        <taxon>Papilionoideae</taxon>
        <taxon>50 kb inversion clade</taxon>
        <taxon>dalbergioids sensu lato</taxon>
        <taxon>Dalbergieae</taxon>
        <taxon>Pterocarpus clade</taxon>
        <taxon>Arachis</taxon>
    </lineage>
</organism>